<gene>
    <name evidence="1" type="ORF">H1V43_20875</name>
</gene>
<proteinExistence type="predicted"/>
<organism evidence="1 2">
    <name type="scientific">Streptomyces himalayensis subsp. aureolus</name>
    <dbReference type="NCBI Taxonomy" id="2758039"/>
    <lineage>
        <taxon>Bacteria</taxon>
        <taxon>Bacillati</taxon>
        <taxon>Actinomycetota</taxon>
        <taxon>Actinomycetes</taxon>
        <taxon>Kitasatosporales</taxon>
        <taxon>Streptomycetaceae</taxon>
        <taxon>Streptomyces</taxon>
        <taxon>Streptomyces himalayensis</taxon>
    </lineage>
</organism>
<reference evidence="1 2" key="1">
    <citation type="submission" date="2020-07" db="EMBL/GenBank/DDBJ databases">
        <title>Streptomyces isolated from Indian soil.</title>
        <authorList>
            <person name="Mandal S."/>
            <person name="Maiti P.K."/>
        </authorList>
    </citation>
    <scope>NUCLEOTIDE SEQUENCE [LARGE SCALE GENOMIC DNA]</scope>
    <source>
        <strain evidence="1 2">PSKA54</strain>
    </source>
</reference>
<protein>
    <submittedName>
        <fullName evidence="1">Uncharacterized protein</fullName>
    </submittedName>
</protein>
<accession>A0A7W2D360</accession>
<name>A0A7W2D360_9ACTN</name>
<comment type="caution">
    <text evidence="1">The sequence shown here is derived from an EMBL/GenBank/DDBJ whole genome shotgun (WGS) entry which is preliminary data.</text>
</comment>
<sequence>MRGGHRAGLRFELTPYRNLINSEAAVSETVAQWIAETEARRATAATQARGRRPVMLSRERISELFHAAGNIADTLRNAEGGRRNQLYRALGLSMTYQPRQHKMVVEIAPDHHSVGENAVPERGAAIHQHALGNRRMELS</sequence>
<keyword evidence="2" id="KW-1185">Reference proteome</keyword>
<dbReference type="EMBL" id="JACEQY010000023">
    <property type="protein sequence ID" value="MBA4863784.1"/>
    <property type="molecule type" value="Genomic_DNA"/>
</dbReference>
<evidence type="ECO:0000313" key="1">
    <source>
        <dbReference type="EMBL" id="MBA4863784.1"/>
    </source>
</evidence>
<dbReference type="AlphaFoldDB" id="A0A7W2D360"/>
<dbReference type="Proteomes" id="UP000586976">
    <property type="component" value="Unassembled WGS sequence"/>
</dbReference>
<evidence type="ECO:0000313" key="2">
    <source>
        <dbReference type="Proteomes" id="UP000586976"/>
    </source>
</evidence>